<dbReference type="RefSeq" id="WP_073044195.1">
    <property type="nucleotide sequence ID" value="NZ_FRCJ01000002.1"/>
</dbReference>
<dbReference type="OrthoDB" id="9811239at2"/>
<dbReference type="PANTHER" id="PTHR12526:SF630">
    <property type="entry name" value="GLYCOSYLTRANSFERASE"/>
    <property type="match status" value="1"/>
</dbReference>
<reference evidence="2 3" key="1">
    <citation type="submission" date="2016-11" db="EMBL/GenBank/DDBJ databases">
        <authorList>
            <person name="Jaros S."/>
            <person name="Januszkiewicz K."/>
            <person name="Wedrychowicz H."/>
        </authorList>
    </citation>
    <scope>NUCLEOTIDE SEQUENCE [LARGE SCALE GENOMIC DNA]</scope>
    <source>
        <strain evidence="2 3">BPI-34</strain>
    </source>
</reference>
<dbReference type="SUPFAM" id="SSF53756">
    <property type="entry name" value="UDP-Glycosyltransferase/glycogen phosphorylase"/>
    <property type="match status" value="1"/>
</dbReference>
<dbReference type="CDD" id="cd03820">
    <property type="entry name" value="GT4_AmsD-like"/>
    <property type="match status" value="1"/>
</dbReference>
<feature type="domain" description="Glycosyl transferase family 1" evidence="1">
    <location>
        <begin position="199"/>
        <end position="360"/>
    </location>
</feature>
<accession>A0A1M7GSK4</accession>
<evidence type="ECO:0000313" key="2">
    <source>
        <dbReference type="EMBL" id="SHM19322.1"/>
    </source>
</evidence>
<dbReference type="PANTHER" id="PTHR12526">
    <property type="entry name" value="GLYCOSYLTRANSFERASE"/>
    <property type="match status" value="1"/>
</dbReference>
<protein>
    <submittedName>
        <fullName evidence="2">Glycosyltransferase involved in cell wall bisynthesis</fullName>
    </submittedName>
</protein>
<dbReference type="EMBL" id="FRCJ01000002">
    <property type="protein sequence ID" value="SHM19322.1"/>
    <property type="molecule type" value="Genomic_DNA"/>
</dbReference>
<evidence type="ECO:0000313" key="3">
    <source>
        <dbReference type="Proteomes" id="UP000184280"/>
    </source>
</evidence>
<dbReference type="InterPro" id="IPR001296">
    <property type="entry name" value="Glyco_trans_1"/>
</dbReference>
<dbReference type="Proteomes" id="UP000184280">
    <property type="component" value="Unassembled WGS sequence"/>
</dbReference>
<organism evidence="2 3">
    <name type="scientific">Xylanibacter ruminicola</name>
    <name type="common">Prevotella ruminicola</name>
    <dbReference type="NCBI Taxonomy" id="839"/>
    <lineage>
        <taxon>Bacteria</taxon>
        <taxon>Pseudomonadati</taxon>
        <taxon>Bacteroidota</taxon>
        <taxon>Bacteroidia</taxon>
        <taxon>Bacteroidales</taxon>
        <taxon>Prevotellaceae</taxon>
        <taxon>Xylanibacter</taxon>
    </lineage>
</organism>
<gene>
    <name evidence="2" type="ORF">SAMN04488494_1555</name>
</gene>
<name>A0A1M7GSK4_XYLRU</name>
<evidence type="ECO:0000259" key="1">
    <source>
        <dbReference type="Pfam" id="PF00534"/>
    </source>
</evidence>
<dbReference type="AlphaFoldDB" id="A0A1M7GSK4"/>
<proteinExistence type="predicted"/>
<keyword evidence="2" id="KW-0808">Transferase</keyword>
<dbReference type="GO" id="GO:0016757">
    <property type="term" value="F:glycosyltransferase activity"/>
    <property type="evidence" value="ECO:0007669"/>
    <property type="project" value="InterPro"/>
</dbReference>
<dbReference type="Gene3D" id="3.40.50.2000">
    <property type="entry name" value="Glycogen Phosphorylase B"/>
    <property type="match status" value="2"/>
</dbReference>
<sequence length="389" mass="45146">MRILYLTKSFAAKAGVERVLSDKMNWLAENGYEIMFLTYEQGNHSKAFSLHPSIIYKDLDARFFKLSQFSMLKKCVEYFRCRNRFRKNLQLHVDHFKPDVIITTTYQLKLLDLFFKVKTQAKLVIESHVACYKAQKSGDFSRNSLFYYLAKLYDLYFLRQIKKFDILVALTEGDANDWKKYIEKVMIIPDPITFFPSDKELDKKLDTHRIIAVGRLNEQKGFDLLIDAFSKIADLCPEWTVDIFGSGGDKELLKAMIVNNHLENRVFLNSSTSDIYKEYMKSDFLVLSSRYEGYALVLNEAMSCCLPCVAFRCKYGPEDVITDGQNGVLVPDGDVKKLSDYMLWMIEHRKERILMGNAARLSSVSYKKDVIMQEWVGLFSSLINRSLPC</sequence>
<dbReference type="Pfam" id="PF00534">
    <property type="entry name" value="Glycos_transf_1"/>
    <property type="match status" value="1"/>
</dbReference>